<dbReference type="GO" id="GO:0006633">
    <property type="term" value="P:fatty acid biosynthetic process"/>
    <property type="evidence" value="ECO:0007669"/>
    <property type="project" value="UniProtKB-UniPathway"/>
</dbReference>
<dbReference type="EMBL" id="PGOL01001598">
    <property type="protein sequence ID" value="PKI56453.1"/>
    <property type="molecule type" value="Genomic_DNA"/>
</dbReference>
<keyword evidence="8" id="KW-0472">Membrane</keyword>
<organism evidence="11 12">
    <name type="scientific">Punica granatum</name>
    <name type="common">Pomegranate</name>
    <dbReference type="NCBI Taxonomy" id="22663"/>
    <lineage>
        <taxon>Eukaryota</taxon>
        <taxon>Viridiplantae</taxon>
        <taxon>Streptophyta</taxon>
        <taxon>Embryophyta</taxon>
        <taxon>Tracheophyta</taxon>
        <taxon>Spermatophyta</taxon>
        <taxon>Magnoliopsida</taxon>
        <taxon>eudicotyledons</taxon>
        <taxon>Gunneridae</taxon>
        <taxon>Pentapetalae</taxon>
        <taxon>rosids</taxon>
        <taxon>malvids</taxon>
        <taxon>Myrtales</taxon>
        <taxon>Lythraceae</taxon>
        <taxon>Punica</taxon>
    </lineage>
</organism>
<comment type="catalytic activity">
    <reaction evidence="6">
        <text>a very-long-chain acyl-CoA + malonyl-CoA + H(+) = a very-long-chain 3-oxoacyl-CoA + CO2 + CoA</text>
        <dbReference type="Rhea" id="RHEA:32727"/>
        <dbReference type="ChEBI" id="CHEBI:15378"/>
        <dbReference type="ChEBI" id="CHEBI:16526"/>
        <dbReference type="ChEBI" id="CHEBI:57287"/>
        <dbReference type="ChEBI" id="CHEBI:57384"/>
        <dbReference type="ChEBI" id="CHEBI:90725"/>
        <dbReference type="ChEBI" id="CHEBI:90736"/>
        <dbReference type="EC" id="2.3.1.199"/>
    </reaction>
</comment>
<dbReference type="PANTHER" id="PTHR31561">
    <property type="entry name" value="3-KETOACYL-COA SYNTHASE"/>
    <property type="match status" value="1"/>
</dbReference>
<dbReference type="AlphaFoldDB" id="A0A2I0JKG5"/>
<dbReference type="UniPathway" id="UPA00094"/>
<accession>A0A2I0JKG5</accession>
<evidence type="ECO:0000313" key="12">
    <source>
        <dbReference type="Proteomes" id="UP000233551"/>
    </source>
</evidence>
<keyword evidence="5" id="KW-0012">Acyltransferase</keyword>
<keyword evidence="8" id="KW-0812">Transmembrane</keyword>
<evidence type="ECO:0000256" key="4">
    <source>
        <dbReference type="ARBA" id="ARBA00022679"/>
    </source>
</evidence>
<keyword evidence="8" id="KW-1133">Transmembrane helix</keyword>
<feature type="domain" description="Beta-ketoacyl-[acyl-carrier-protein] synthase III C-terminal" evidence="10">
    <location>
        <begin position="281"/>
        <end position="361"/>
    </location>
</feature>
<keyword evidence="4" id="KW-0808">Transferase</keyword>
<keyword evidence="12" id="KW-1185">Reference proteome</keyword>
<dbReference type="Pfam" id="PF08392">
    <property type="entry name" value="FAE1_CUT1_RppA"/>
    <property type="match status" value="1"/>
</dbReference>
<feature type="domain" description="FAE" evidence="9">
    <location>
        <begin position="237"/>
        <end position="268"/>
    </location>
</feature>
<evidence type="ECO:0000256" key="1">
    <source>
        <dbReference type="ARBA" id="ARBA00005194"/>
    </source>
</evidence>
<evidence type="ECO:0000259" key="9">
    <source>
        <dbReference type="Pfam" id="PF08392"/>
    </source>
</evidence>
<evidence type="ECO:0000256" key="6">
    <source>
        <dbReference type="ARBA" id="ARBA00047375"/>
    </source>
</evidence>
<protein>
    <recommendedName>
        <fullName evidence="3">very-long-chain 3-oxoacyl-CoA synthase</fullName>
        <ecNumber evidence="3">2.3.1.199</ecNumber>
    </recommendedName>
</protein>
<evidence type="ECO:0000256" key="7">
    <source>
        <dbReference type="SAM" id="MobiDB-lite"/>
    </source>
</evidence>
<dbReference type="InterPro" id="IPR012392">
    <property type="entry name" value="3-ktacl-CoA_syn"/>
</dbReference>
<dbReference type="Gene3D" id="3.40.47.10">
    <property type="match status" value="1"/>
</dbReference>
<feature type="transmembrane region" description="Helical" evidence="8">
    <location>
        <begin position="44"/>
        <end position="65"/>
    </location>
</feature>
<dbReference type="Proteomes" id="UP000233551">
    <property type="component" value="Unassembled WGS sequence"/>
</dbReference>
<comment type="similarity">
    <text evidence="2">Belongs to the thiolase-like superfamily. Chalcone/stilbene synthases family.</text>
</comment>
<name>A0A2I0JKG5_PUNGR</name>
<evidence type="ECO:0000256" key="2">
    <source>
        <dbReference type="ARBA" id="ARBA00005531"/>
    </source>
</evidence>
<evidence type="ECO:0000256" key="3">
    <source>
        <dbReference type="ARBA" id="ARBA00012307"/>
    </source>
</evidence>
<feature type="compositionally biased region" description="Low complexity" evidence="7">
    <location>
        <begin position="207"/>
        <end position="217"/>
    </location>
</feature>
<gene>
    <name evidence="11" type="ORF">CRG98_023191</name>
</gene>
<comment type="pathway">
    <text evidence="1">Lipid metabolism; fatty acid biosynthesis.</text>
</comment>
<dbReference type="STRING" id="22663.A0A2I0JKG5"/>
<dbReference type="GO" id="GO:0009922">
    <property type="term" value="F:fatty acid elongase activity"/>
    <property type="evidence" value="ECO:0007669"/>
    <property type="project" value="UniProtKB-EC"/>
</dbReference>
<dbReference type="InterPro" id="IPR013601">
    <property type="entry name" value="FAE1_typ3_polyketide_synth"/>
</dbReference>
<comment type="caution">
    <text evidence="11">The sequence shown here is derived from an EMBL/GenBank/DDBJ whole genome shotgun (WGS) entry which is preliminary data.</text>
</comment>
<feature type="region of interest" description="Disordered" evidence="7">
    <location>
        <begin position="207"/>
        <end position="238"/>
    </location>
</feature>
<proteinExistence type="inferred from homology"/>
<feature type="compositionally biased region" description="Polar residues" evidence="7">
    <location>
        <begin position="218"/>
        <end position="235"/>
    </location>
</feature>
<dbReference type="InterPro" id="IPR016039">
    <property type="entry name" value="Thiolase-like"/>
</dbReference>
<dbReference type="SUPFAM" id="SSF53901">
    <property type="entry name" value="Thiolase-like"/>
    <property type="match status" value="1"/>
</dbReference>
<evidence type="ECO:0000313" key="11">
    <source>
        <dbReference type="EMBL" id="PKI56453.1"/>
    </source>
</evidence>
<sequence>MAEEMKAWNAVPAGPSLLSQFPNFLLSVWFKYGKLGYHYLTSTATYLLLVPLLGAALVHLATLTLDDQPPKQSSVQPCDGWTLLGPSGFPSHGLLHDPAKESLLMEFSSCYKPEAALKCMREVMLRRAKLTGIFTEENLDFMRKILERSGKEAETFIFGAMDELLSKTRVKAKDIGILVGNPNSFALVENLNLNSYTGQVDALRTASSESAELPSSSRTGAQNIAAPSTSSSTPCGTHKGANDKSYRCFFQQEDEDKKIGVTLSKDLMIKPYIPNFKLALEHFCVHASGRAVLDELEKNLKLIHWHIKLSRMTPYMFGNTSSSSLWYELPYFEAEGRIKRDDRMWQIAFGSGVKCNSAVWKALRTINPIKEKNPWMDKIDGFPVHVPKVASFDVTKS</sequence>
<dbReference type="EC" id="2.3.1.199" evidence="3"/>
<evidence type="ECO:0000256" key="5">
    <source>
        <dbReference type="ARBA" id="ARBA00023315"/>
    </source>
</evidence>
<dbReference type="InterPro" id="IPR013747">
    <property type="entry name" value="ACP_syn_III_C"/>
</dbReference>
<dbReference type="Pfam" id="PF08541">
    <property type="entry name" value="ACP_syn_III_C"/>
    <property type="match status" value="1"/>
</dbReference>
<evidence type="ECO:0000256" key="8">
    <source>
        <dbReference type="SAM" id="Phobius"/>
    </source>
</evidence>
<dbReference type="GO" id="GO:0016020">
    <property type="term" value="C:membrane"/>
    <property type="evidence" value="ECO:0007669"/>
    <property type="project" value="InterPro"/>
</dbReference>
<evidence type="ECO:0000259" key="10">
    <source>
        <dbReference type="Pfam" id="PF08541"/>
    </source>
</evidence>
<reference evidence="11 12" key="1">
    <citation type="submission" date="2017-11" db="EMBL/GenBank/DDBJ databases">
        <title>De-novo sequencing of pomegranate (Punica granatum L.) genome.</title>
        <authorList>
            <person name="Akparov Z."/>
            <person name="Amiraslanov A."/>
            <person name="Hajiyeva S."/>
            <person name="Abbasov M."/>
            <person name="Kaur K."/>
            <person name="Hamwieh A."/>
            <person name="Solovyev V."/>
            <person name="Salamov A."/>
            <person name="Braich B."/>
            <person name="Kosarev P."/>
            <person name="Mahmoud A."/>
            <person name="Hajiyev E."/>
            <person name="Babayeva S."/>
            <person name="Izzatullayeva V."/>
            <person name="Mammadov A."/>
            <person name="Mammadov A."/>
            <person name="Sharifova S."/>
            <person name="Ojaghi J."/>
            <person name="Eynullazada K."/>
            <person name="Bayramov B."/>
            <person name="Abdulazimova A."/>
            <person name="Shahmuradov I."/>
        </authorList>
    </citation>
    <scope>NUCLEOTIDE SEQUENCE [LARGE SCALE GENOMIC DNA]</scope>
    <source>
        <strain evidence="12">cv. AG2017</strain>
        <tissue evidence="11">Leaf</tissue>
    </source>
</reference>